<protein>
    <submittedName>
        <fullName evidence="2">Uncharacterized protein</fullName>
    </submittedName>
</protein>
<name>A0A8T0WV52_PANVG</name>
<feature type="compositionally biased region" description="Basic and acidic residues" evidence="1">
    <location>
        <begin position="87"/>
        <end position="98"/>
    </location>
</feature>
<feature type="compositionally biased region" description="Basic residues" evidence="1">
    <location>
        <begin position="99"/>
        <end position="113"/>
    </location>
</feature>
<dbReference type="Proteomes" id="UP000823388">
    <property type="component" value="Chromosome 1N"/>
</dbReference>
<feature type="region of interest" description="Disordered" evidence="1">
    <location>
        <begin position="78"/>
        <end position="142"/>
    </location>
</feature>
<evidence type="ECO:0000313" key="3">
    <source>
        <dbReference type="Proteomes" id="UP000823388"/>
    </source>
</evidence>
<evidence type="ECO:0000256" key="1">
    <source>
        <dbReference type="SAM" id="MobiDB-lite"/>
    </source>
</evidence>
<comment type="caution">
    <text evidence="2">The sequence shown here is derived from an EMBL/GenBank/DDBJ whole genome shotgun (WGS) entry which is preliminary data.</text>
</comment>
<dbReference type="EMBL" id="CM029038">
    <property type="protein sequence ID" value="KAG2651225.1"/>
    <property type="molecule type" value="Genomic_DNA"/>
</dbReference>
<keyword evidence="3" id="KW-1185">Reference proteome</keyword>
<evidence type="ECO:0000313" key="2">
    <source>
        <dbReference type="EMBL" id="KAG2651225.1"/>
    </source>
</evidence>
<accession>A0A8T0WV52</accession>
<dbReference type="AlphaFoldDB" id="A0A8T0WV52"/>
<sequence>MGACVPLRGTVLVEEALPDSEILQRIREALEPIKDDAGAAILYEYPITGCPRIRPEFGFLTFPERLVLREHHVPLPKSDAARAANHARNEELRAAAGERKRKGARKATTRHHGEKVEESNEDDDDDEEEILPGRRRLTGGVG</sequence>
<feature type="compositionally biased region" description="Basic residues" evidence="1">
    <location>
        <begin position="133"/>
        <end position="142"/>
    </location>
</feature>
<reference evidence="2" key="1">
    <citation type="submission" date="2020-05" db="EMBL/GenBank/DDBJ databases">
        <title>WGS assembly of Panicum virgatum.</title>
        <authorList>
            <person name="Lovell J.T."/>
            <person name="Jenkins J."/>
            <person name="Shu S."/>
            <person name="Juenger T.E."/>
            <person name="Schmutz J."/>
        </authorList>
    </citation>
    <scope>NUCLEOTIDE SEQUENCE</scope>
    <source>
        <strain evidence="2">AP13</strain>
    </source>
</reference>
<feature type="compositionally biased region" description="Acidic residues" evidence="1">
    <location>
        <begin position="119"/>
        <end position="130"/>
    </location>
</feature>
<proteinExistence type="predicted"/>
<gene>
    <name evidence="2" type="ORF">PVAP13_1NG252700</name>
</gene>
<organism evidence="2 3">
    <name type="scientific">Panicum virgatum</name>
    <name type="common">Blackwell switchgrass</name>
    <dbReference type="NCBI Taxonomy" id="38727"/>
    <lineage>
        <taxon>Eukaryota</taxon>
        <taxon>Viridiplantae</taxon>
        <taxon>Streptophyta</taxon>
        <taxon>Embryophyta</taxon>
        <taxon>Tracheophyta</taxon>
        <taxon>Spermatophyta</taxon>
        <taxon>Magnoliopsida</taxon>
        <taxon>Liliopsida</taxon>
        <taxon>Poales</taxon>
        <taxon>Poaceae</taxon>
        <taxon>PACMAD clade</taxon>
        <taxon>Panicoideae</taxon>
        <taxon>Panicodae</taxon>
        <taxon>Paniceae</taxon>
        <taxon>Panicinae</taxon>
        <taxon>Panicum</taxon>
        <taxon>Panicum sect. Hiantes</taxon>
    </lineage>
</organism>